<evidence type="ECO:0000313" key="3">
    <source>
        <dbReference type="EMBL" id="ASS74624.1"/>
    </source>
</evidence>
<dbReference type="OrthoDB" id="9794671at2"/>
<dbReference type="SUPFAM" id="SSF110997">
    <property type="entry name" value="Sporulation related repeat"/>
    <property type="match status" value="1"/>
</dbReference>
<dbReference type="InterPro" id="IPR013693">
    <property type="entry name" value="SpoIID/LytB_N"/>
</dbReference>
<feature type="signal peptide" evidence="1">
    <location>
        <begin position="1"/>
        <end position="23"/>
    </location>
</feature>
<dbReference type="RefSeq" id="WP_094235874.1">
    <property type="nucleotide sequence ID" value="NZ_CP022657.1"/>
</dbReference>
<dbReference type="GO" id="GO:0030435">
    <property type="term" value="P:sporulation resulting in formation of a cellular spore"/>
    <property type="evidence" value="ECO:0007669"/>
    <property type="project" value="InterPro"/>
</dbReference>
<evidence type="ECO:0000313" key="4">
    <source>
        <dbReference type="Proteomes" id="UP000214688"/>
    </source>
</evidence>
<dbReference type="Pfam" id="PF05036">
    <property type="entry name" value="SPOR"/>
    <property type="match status" value="1"/>
</dbReference>
<dbReference type="NCBIfam" id="TIGR02669">
    <property type="entry name" value="SpoIID_LytB"/>
    <property type="match status" value="1"/>
</dbReference>
<dbReference type="PROSITE" id="PS51724">
    <property type="entry name" value="SPOR"/>
    <property type="match status" value="1"/>
</dbReference>
<keyword evidence="1" id="KW-0732">Signal</keyword>
<dbReference type="InterPro" id="IPR007730">
    <property type="entry name" value="SPOR-like_dom"/>
</dbReference>
<dbReference type="GO" id="GO:0042834">
    <property type="term" value="F:peptidoglycan binding"/>
    <property type="evidence" value="ECO:0007669"/>
    <property type="project" value="InterPro"/>
</dbReference>
<dbReference type="InterPro" id="IPR036680">
    <property type="entry name" value="SPOR-like_sf"/>
</dbReference>
<protein>
    <recommendedName>
        <fullName evidence="2">SPOR domain-containing protein</fullName>
    </recommendedName>
</protein>
<evidence type="ECO:0000259" key="2">
    <source>
        <dbReference type="PROSITE" id="PS51724"/>
    </source>
</evidence>
<dbReference type="Gene3D" id="3.30.70.1070">
    <property type="entry name" value="Sporulation related repeat"/>
    <property type="match status" value="1"/>
</dbReference>
<name>A0A223CZK9_9BACL</name>
<dbReference type="KEGG" id="tab:CIG75_06340"/>
<dbReference type="GO" id="GO:0030288">
    <property type="term" value="C:outer membrane-bounded periplasmic space"/>
    <property type="evidence" value="ECO:0007669"/>
    <property type="project" value="TreeGrafter"/>
</dbReference>
<proteinExistence type="predicted"/>
<evidence type="ECO:0000256" key="1">
    <source>
        <dbReference type="SAM" id="SignalP"/>
    </source>
</evidence>
<dbReference type="InterPro" id="IPR013486">
    <property type="entry name" value="SpoIID/LytB"/>
</dbReference>
<gene>
    <name evidence="3" type="ORF">CIG75_06340</name>
</gene>
<dbReference type="Pfam" id="PF08486">
    <property type="entry name" value="SpoIID"/>
    <property type="match status" value="1"/>
</dbReference>
<feature type="chain" id="PRO_5039713918" description="SPOR domain-containing protein" evidence="1">
    <location>
        <begin position="24"/>
        <end position="693"/>
    </location>
</feature>
<dbReference type="EMBL" id="CP022657">
    <property type="protein sequence ID" value="ASS74624.1"/>
    <property type="molecule type" value="Genomic_DNA"/>
</dbReference>
<reference evidence="3 4" key="1">
    <citation type="journal article" date="2015" name="Int. J. Syst. Evol. Microbiol.">
        <title>Tumebacillus algifaecis sp. nov., isolated from decomposing algal scum.</title>
        <authorList>
            <person name="Wu Y.F."/>
            <person name="Zhang B."/>
            <person name="Xing P."/>
            <person name="Wu Q.L."/>
            <person name="Liu S.J."/>
        </authorList>
    </citation>
    <scope>NUCLEOTIDE SEQUENCE [LARGE SCALE GENOMIC DNA]</scope>
    <source>
        <strain evidence="3 4">THMBR28</strain>
    </source>
</reference>
<dbReference type="Proteomes" id="UP000214688">
    <property type="component" value="Chromosome"/>
</dbReference>
<dbReference type="AlphaFoldDB" id="A0A223CZK9"/>
<sequence length="693" mass="75668">MRNSRVYAAWKKVSVCLVAVTMAGGLLQTPMMQTAEAVSGTTPIRVGLMMKTSSFNTTTDTVTLQGRGGLQVGFYTGDKFTARYTSQSAVKASLDNYYVLVGVYNTLAEAQSAANRVDGLGMSYDILVENISGQKRYHVINGYYEYRTQADAARNRLAGSAKVRGYLRLSTGKLANQSAAEARANDLRAKGHEAYPLVRKDGSWEVWIGNEGSQAELDALNASLGGGYAKADYGPADYLLVKKSAYSGMEIPHFIQNSAKEETAFVPTGSPAVIKVLEKAREYRGVILVQGYNEKPHVINYVALDQYLYGVLPQEMASGWPLEALKAQAVAARTYAVRKMGSNRWGVADISDDVWDQAYRGYGREAQDTNQAVNETMGQVLMKNGALVEALYSSNHGGYSGDVKEIWGSAGIDYLKAIESPWDVEATRREPLCYRVQLPNGMIGWMRASGVTKDGTNAAGFATGVVNADAQAVRPVPNYYASILANATKGMRVVILEEEIEYNTYNWQKGPFTPTQMMNMINENQRSGYPTVSSPVYDLRVSKWGQGEHMLEVSANGKAITVPNADYLRYLFDDLWSTRATIEQLGTYTVLGASGTKSEYPNAKQQGKELHVITAAGTATKAINGSNEQFVLLGAGGQSRVVSKNQSYIFHGNGWGHALGMSQWGAHGAAVKGYTYDKILKHYYQGVTLTEKQ</sequence>
<organism evidence="3 4">
    <name type="scientific">Tumebacillus algifaecis</name>
    <dbReference type="NCBI Taxonomy" id="1214604"/>
    <lineage>
        <taxon>Bacteria</taxon>
        <taxon>Bacillati</taxon>
        <taxon>Bacillota</taxon>
        <taxon>Bacilli</taxon>
        <taxon>Bacillales</taxon>
        <taxon>Alicyclobacillaceae</taxon>
        <taxon>Tumebacillus</taxon>
    </lineage>
</organism>
<keyword evidence="4" id="KW-1185">Reference proteome</keyword>
<accession>A0A223CZK9</accession>
<dbReference type="InterPro" id="IPR051922">
    <property type="entry name" value="Bact_Sporulation_Assoc"/>
</dbReference>
<feature type="domain" description="SPOR" evidence="2">
    <location>
        <begin position="91"/>
        <end position="170"/>
    </location>
</feature>
<dbReference type="PANTHER" id="PTHR30032:SF4">
    <property type="entry name" value="AMIDASE ENHANCER"/>
    <property type="match status" value="1"/>
</dbReference>
<dbReference type="PANTHER" id="PTHR30032">
    <property type="entry name" value="N-ACETYLMURAMOYL-L-ALANINE AMIDASE-RELATED"/>
    <property type="match status" value="1"/>
</dbReference>